<evidence type="ECO:0000259" key="3">
    <source>
        <dbReference type="Pfam" id="PF18899"/>
    </source>
</evidence>
<dbReference type="RefSeq" id="WP_119321551.1">
    <property type="nucleotide sequence ID" value="NZ_AP025739.1"/>
</dbReference>
<feature type="domain" description="GmrSD restriction endonucleases C-terminal" evidence="2">
    <location>
        <begin position="414"/>
        <end position="553"/>
    </location>
</feature>
<evidence type="ECO:0000259" key="2">
    <source>
        <dbReference type="Pfam" id="PF07510"/>
    </source>
</evidence>
<dbReference type="AlphaFoldDB" id="A0A402CW02"/>
<dbReference type="EMBL" id="AP025739">
    <property type="protein sequence ID" value="BDI33996.1"/>
    <property type="molecule type" value="Genomic_DNA"/>
</dbReference>
<reference evidence="4 5" key="1">
    <citation type="journal article" date="2019" name="Int. J. Syst. Evol. Microbiol.">
        <title>Capsulimonas corticalis gen. nov., sp. nov., an aerobic capsulated bacterium, of a novel bacterial order, Capsulimonadales ord. nov., of the class Armatimonadia of the phylum Armatimonadetes.</title>
        <authorList>
            <person name="Li J."/>
            <person name="Kudo C."/>
            <person name="Tonouchi A."/>
        </authorList>
    </citation>
    <scope>NUCLEOTIDE SEQUENCE [LARGE SCALE GENOMIC DNA]</scope>
    <source>
        <strain evidence="4 5">AX-7</strain>
    </source>
</reference>
<dbReference type="REBASE" id="620287">
    <property type="entry name" value="CcoAX7GmrSDP"/>
</dbReference>
<dbReference type="Pfam" id="PF03235">
    <property type="entry name" value="GmrSD_N"/>
    <property type="match status" value="1"/>
</dbReference>
<dbReference type="KEGG" id="ccot:CCAX7_60470"/>
<dbReference type="InterPro" id="IPR004919">
    <property type="entry name" value="GmrSD_N"/>
</dbReference>
<evidence type="ECO:0000313" key="5">
    <source>
        <dbReference type="Proteomes" id="UP000287394"/>
    </source>
</evidence>
<name>A0A402CW02_9BACT</name>
<feature type="domain" description="GmrSD restriction endonucleases N-terminal" evidence="1">
    <location>
        <begin position="9"/>
        <end position="223"/>
    </location>
</feature>
<accession>A0A402CW02</accession>
<dbReference type="OrthoDB" id="9798761at2"/>
<dbReference type="InterPro" id="IPR011089">
    <property type="entry name" value="GmrSD_C"/>
</dbReference>
<protein>
    <submittedName>
        <fullName evidence="4">Uncharacterized protein</fullName>
    </submittedName>
</protein>
<dbReference type="InterPro" id="IPR043714">
    <property type="entry name" value="DUF5655"/>
</dbReference>
<dbReference type="PANTHER" id="PTHR35149:SF2">
    <property type="entry name" value="DUF262 DOMAIN-CONTAINING PROTEIN"/>
    <property type="match status" value="1"/>
</dbReference>
<keyword evidence="5" id="KW-1185">Reference proteome</keyword>
<dbReference type="Pfam" id="PF18899">
    <property type="entry name" value="DUF5655"/>
    <property type="match status" value="1"/>
</dbReference>
<organism evidence="4 5">
    <name type="scientific">Capsulimonas corticalis</name>
    <dbReference type="NCBI Taxonomy" id="2219043"/>
    <lineage>
        <taxon>Bacteria</taxon>
        <taxon>Bacillati</taxon>
        <taxon>Armatimonadota</taxon>
        <taxon>Armatimonadia</taxon>
        <taxon>Capsulimonadales</taxon>
        <taxon>Capsulimonadaceae</taxon>
        <taxon>Capsulimonas</taxon>
    </lineage>
</organism>
<sequence>MLAVQANLLTLLDGKKQFIIPIYQRTYSWSEKQCRQLWADIVRTAQDATIPAHFIGSVVYIKASPYDTPITTTPQMLVIDGQQRLTTLSLLIIALREALKASGGTSQVNPDEVGDYLINKYGTGDLRHKLVLTQTDKDTLAALIDERPLPATPSLRVVENYRFFRHQIQSSPLDLDTLFLGVRKLMLVDISLDRSHDNPQLIFESLNSTGLDLSQADLIRNFVLMGQEPTKQTDLYQDYWYPMERSFGQSDASGLFDRFMRDYLTIKMGRIPNMDEVYTEFKGYVQTQSSLSIEDVVKDVSAYARLFVILAFSKAQEKSINAAIDNINRLKVDVAYPFLMEAYRDFEEQVISESDFLHVLALVESYVFRRAICEIPTNSLNKTFAGLRKLISSDSYLESLEAALLVKDSYRRFPSDDEFVARLLVKDVYNFRNRNYLLDKLENDGRKEPMNVDEFTIEHIMPQNENLSTAWLTDLGGNWKHVQDTYLHTLGNLTLTRYNSEYSDRPFLEKRDLKDKNGQACGFAHSPLHLNQELANLDHWNENEIKKRAASLASKAATIWKPPALSASVLDKYRQNVSKSTASTTYTYDNYAEELMGDFFELFDELRERTLALDPNIEETYFRYYVSYDLPGHFIYNVSPKQTRLRLVTNIVHDQVIDPKNMASDATKTYNQPWAHGISVVDLKTEAQLDDVMALVIQALPKDENL</sequence>
<dbReference type="Proteomes" id="UP000287394">
    <property type="component" value="Chromosome"/>
</dbReference>
<dbReference type="PANTHER" id="PTHR35149">
    <property type="entry name" value="SLL5132 PROTEIN"/>
    <property type="match status" value="1"/>
</dbReference>
<dbReference type="Pfam" id="PF07510">
    <property type="entry name" value="GmrSD_C"/>
    <property type="match status" value="1"/>
</dbReference>
<evidence type="ECO:0000259" key="1">
    <source>
        <dbReference type="Pfam" id="PF03235"/>
    </source>
</evidence>
<evidence type="ECO:0000313" key="4">
    <source>
        <dbReference type="EMBL" id="BDI33996.1"/>
    </source>
</evidence>
<feature type="domain" description="DUF5655" evidence="3">
    <location>
        <begin position="598"/>
        <end position="699"/>
    </location>
</feature>
<proteinExistence type="predicted"/>
<gene>
    <name evidence="4" type="ORF">CCAX7_60470</name>
</gene>